<feature type="transmembrane region" description="Helical" evidence="2">
    <location>
        <begin position="62"/>
        <end position="82"/>
    </location>
</feature>
<evidence type="ECO:0000313" key="4">
    <source>
        <dbReference type="Proteomes" id="UP000249723"/>
    </source>
</evidence>
<feature type="region of interest" description="Disordered" evidence="1">
    <location>
        <begin position="211"/>
        <end position="282"/>
    </location>
</feature>
<dbReference type="EMBL" id="FMWP01000096">
    <property type="protein sequence ID" value="SCZ99013.1"/>
    <property type="molecule type" value="Genomic_DNA"/>
</dbReference>
<protein>
    <submittedName>
        <fullName evidence="3">BZ3500_MvSof-1268-A1-R1_Chr3-1g05764 protein</fullName>
    </submittedName>
</protein>
<feature type="compositionally biased region" description="Acidic residues" evidence="1">
    <location>
        <begin position="245"/>
        <end position="266"/>
    </location>
</feature>
<accession>A0A2X0LRW5</accession>
<dbReference type="AlphaFoldDB" id="A0A2X0LRW5"/>
<feature type="compositionally biased region" description="Basic and acidic residues" evidence="1">
    <location>
        <begin position="216"/>
        <end position="236"/>
    </location>
</feature>
<keyword evidence="2" id="KW-0472">Membrane</keyword>
<feature type="transmembrane region" description="Helical" evidence="2">
    <location>
        <begin position="167"/>
        <end position="185"/>
    </location>
</feature>
<keyword evidence="2" id="KW-0812">Transmembrane</keyword>
<dbReference type="OrthoDB" id="2537449at2759"/>
<gene>
    <name evidence="3" type="ORF">BZ3500_MVSOF-1268-A1-R1_CHR3-1G05764</name>
</gene>
<evidence type="ECO:0000256" key="1">
    <source>
        <dbReference type="SAM" id="MobiDB-lite"/>
    </source>
</evidence>
<feature type="transmembrane region" description="Helical" evidence="2">
    <location>
        <begin position="115"/>
        <end position="133"/>
    </location>
</feature>
<evidence type="ECO:0000313" key="3">
    <source>
        <dbReference type="EMBL" id="SCZ99013.1"/>
    </source>
</evidence>
<keyword evidence="4" id="KW-1185">Reference proteome</keyword>
<name>A0A2X0LRW5_9BASI</name>
<sequence>MASEVTPPLIVPATRALASSSTPPHAIDTRPSTSSAIALRALQASIVVDITVNLVYGTRTRLWTIWSLALARIITVVVLIVLHTRALSAGASHTPSQVHTPRRSHHHHHSSRHRIHWIGIHVLVALLACLWYLNELVQRQILFPTRHVALDLSALVKQFVHDPRACYPTLSLAFALIEYVAFIFVNRPQLALSSTPRTRRAPFGSVNAEALNRPRLRTDSSHQPDSELFADDHADSDVETYATETDTDPDTETETDTEAEADENEIIDVPKRGSAGGTTGASLRSRASRASFFASAAAENGSFPRATEDDVGVDVAVRNRSVSTSSQGFRLSQNYGALSQSNRSFGEFARLDGGFY</sequence>
<evidence type="ECO:0000256" key="2">
    <source>
        <dbReference type="SAM" id="Phobius"/>
    </source>
</evidence>
<keyword evidence="2" id="KW-1133">Transmembrane helix</keyword>
<reference evidence="4" key="1">
    <citation type="submission" date="2016-10" db="EMBL/GenBank/DDBJ databases">
        <authorList>
            <person name="Jeantristanb JTB J.-T."/>
            <person name="Ricardo R."/>
        </authorList>
    </citation>
    <scope>NUCLEOTIDE SEQUENCE [LARGE SCALE GENOMIC DNA]</scope>
</reference>
<proteinExistence type="predicted"/>
<dbReference type="Proteomes" id="UP000249723">
    <property type="component" value="Unassembled WGS sequence"/>
</dbReference>
<organism evidence="3 4">
    <name type="scientific">Microbotryum saponariae</name>
    <dbReference type="NCBI Taxonomy" id="289078"/>
    <lineage>
        <taxon>Eukaryota</taxon>
        <taxon>Fungi</taxon>
        <taxon>Dikarya</taxon>
        <taxon>Basidiomycota</taxon>
        <taxon>Pucciniomycotina</taxon>
        <taxon>Microbotryomycetes</taxon>
        <taxon>Microbotryales</taxon>
        <taxon>Microbotryaceae</taxon>
        <taxon>Microbotryum</taxon>
    </lineage>
</organism>